<evidence type="ECO:0000313" key="2">
    <source>
        <dbReference type="EMBL" id="VGO11652.1"/>
    </source>
</evidence>
<dbReference type="AlphaFoldDB" id="A0A6C2TVU1"/>
<gene>
    <name evidence="2" type="ORF">PDESU_00197</name>
</gene>
<protein>
    <submittedName>
        <fullName evidence="2">Uncharacterized protein</fullName>
    </submittedName>
</protein>
<keyword evidence="1" id="KW-0472">Membrane</keyword>
<feature type="transmembrane region" description="Helical" evidence="1">
    <location>
        <begin position="21"/>
        <end position="43"/>
    </location>
</feature>
<organism evidence="2 3">
    <name type="scientific">Pontiella desulfatans</name>
    <dbReference type="NCBI Taxonomy" id="2750659"/>
    <lineage>
        <taxon>Bacteria</taxon>
        <taxon>Pseudomonadati</taxon>
        <taxon>Kiritimatiellota</taxon>
        <taxon>Kiritimatiellia</taxon>
        <taxon>Kiritimatiellales</taxon>
        <taxon>Pontiellaceae</taxon>
        <taxon>Pontiella</taxon>
    </lineage>
</organism>
<accession>A0A6C2TVU1</accession>
<proteinExistence type="predicted"/>
<evidence type="ECO:0000256" key="1">
    <source>
        <dbReference type="SAM" id="Phobius"/>
    </source>
</evidence>
<keyword evidence="1" id="KW-1133">Transmembrane helix</keyword>
<name>A0A6C2TVU1_PONDE</name>
<keyword evidence="3" id="KW-1185">Reference proteome</keyword>
<dbReference type="Proteomes" id="UP000366872">
    <property type="component" value="Unassembled WGS sequence"/>
</dbReference>
<evidence type="ECO:0000313" key="3">
    <source>
        <dbReference type="Proteomes" id="UP000366872"/>
    </source>
</evidence>
<keyword evidence="1" id="KW-0812">Transmembrane</keyword>
<reference evidence="2 3" key="1">
    <citation type="submission" date="2019-04" db="EMBL/GenBank/DDBJ databases">
        <authorList>
            <person name="Van Vliet M D."/>
        </authorList>
    </citation>
    <scope>NUCLEOTIDE SEQUENCE [LARGE SCALE GENOMIC DNA]</scope>
    <source>
        <strain evidence="2 3">F1</strain>
    </source>
</reference>
<sequence length="421" mass="47014">MTEKRPKKRFFAKHAKSSAALISLGIHAVLVLVAVSFVAVTVIQKEEQKFEYKKVSRPKQNLKKLQVPVKVKKNKPKPKLRKRVVVKDVKRNTPEFKMPEITGVKGGMAGMGDGGGVESIGFSMPEIDFFGAKAKGESIVFVVHFGPATISAGGGGNGETRYTPFSRMTGLTIRNRLEDLVDGLPEYTLFNVIAYFAGDAWAMEPKMQLATSANKQKVKDWMEPVNPLEGDYQYCFAGKPPTVAAAYKNYPTKVDKLPFYATKWCYPYYVPSELEKKYAPDAPNGFMHWGRGVAWAILEQKPDTIFVLTTNYIDGWETGDSKKGNRTPAQPTKMANSLKKMCLDVYGPDKKKWPTINVVVLAKAGRDSTGANRVLNDEFGPIWKGFKSDGSVIDDIKKFMNKGEQELYRKYQSQYGNKEGN</sequence>
<dbReference type="EMBL" id="CAAHFG010000001">
    <property type="protein sequence ID" value="VGO11652.1"/>
    <property type="molecule type" value="Genomic_DNA"/>
</dbReference>
<dbReference type="RefSeq" id="WP_136077395.1">
    <property type="nucleotide sequence ID" value="NZ_CAAHFG010000001.1"/>
</dbReference>